<sequence>MTHIMTDIRTADKSARIAFPPRVETTGLPSSRLFSCGKFSYNIWLVPGDKVIGFSIDVMLTSILLWSIALSLLLISFTPGVWYKLWFFEILGTGYLWFAGLTLILLLALFLPRFRPSRWKLMITLAVGLGFYASTIGTWYVPRLRDARTGGFPLTVMTYNVNYQLWETSAVTDLVRANPVDVFGLVEPFKEQAAELLDNVQDLYPYYYRATGGGLSLFSRYPITEATTDNLGTRHHSLFASVNVTGHPIRVVVAHPLAPISMPNFINRNQAMVALAAYAAQQSITTVIMGDFNLTSWSIYFRNFIINSGLRSVNLGHGLNPTWFYTDEARSLSHLDHWKQALKIPIDHIFVSQNVRVDQVNTLPSGVSDHRPVIAKLRVM</sequence>
<dbReference type="GO" id="GO:0003824">
    <property type="term" value="F:catalytic activity"/>
    <property type="evidence" value="ECO:0007669"/>
    <property type="project" value="InterPro"/>
</dbReference>
<feature type="domain" description="Endonuclease/exonuclease/phosphatase" evidence="2">
    <location>
        <begin position="157"/>
        <end position="370"/>
    </location>
</feature>
<comment type="caution">
    <text evidence="3">The sequence shown here is derived from an EMBL/GenBank/DDBJ whole genome shotgun (WGS) entry which is preliminary data.</text>
</comment>
<keyword evidence="1" id="KW-1133">Transmembrane helix</keyword>
<feature type="transmembrane region" description="Helical" evidence="1">
    <location>
        <begin position="63"/>
        <end position="83"/>
    </location>
</feature>
<proteinExistence type="predicted"/>
<feature type="transmembrane region" description="Helical" evidence="1">
    <location>
        <begin position="95"/>
        <end position="114"/>
    </location>
</feature>
<protein>
    <recommendedName>
        <fullName evidence="2">Endonuclease/exonuclease/phosphatase domain-containing protein</fullName>
    </recommendedName>
</protein>
<evidence type="ECO:0000313" key="4">
    <source>
        <dbReference type="Proteomes" id="UP000003613"/>
    </source>
</evidence>
<dbReference type="InterPro" id="IPR036691">
    <property type="entry name" value="Endo/exonu/phosph_ase_sf"/>
</dbReference>
<gene>
    <name evidence="3" type="ORF">MICAF_860001</name>
</gene>
<reference evidence="3 4" key="1">
    <citation type="submission" date="2012-04" db="EMBL/GenBank/DDBJ databases">
        <authorList>
            <person name="Genoscope - CEA"/>
        </authorList>
    </citation>
    <scope>NUCLEOTIDE SEQUENCE [LARGE SCALE GENOMIC DNA]</scope>
    <source>
        <strain evidence="3 4">9807</strain>
    </source>
</reference>
<evidence type="ECO:0000259" key="2">
    <source>
        <dbReference type="Pfam" id="PF03372"/>
    </source>
</evidence>
<keyword evidence="1" id="KW-0472">Membrane</keyword>
<dbReference type="HOGENOM" id="CLU_052333_0_2_3"/>
<feature type="transmembrane region" description="Helical" evidence="1">
    <location>
        <begin position="121"/>
        <end position="141"/>
    </location>
</feature>
<name>I4HEX1_MICAE</name>
<dbReference type="AlphaFoldDB" id="I4HEX1"/>
<organism evidence="3 4">
    <name type="scientific">Microcystis aeruginosa PCC 9807</name>
    <dbReference type="NCBI Taxonomy" id="1160283"/>
    <lineage>
        <taxon>Bacteria</taxon>
        <taxon>Bacillati</taxon>
        <taxon>Cyanobacteriota</taxon>
        <taxon>Cyanophyceae</taxon>
        <taxon>Oscillatoriophycideae</taxon>
        <taxon>Chroococcales</taxon>
        <taxon>Microcystaceae</taxon>
        <taxon>Microcystis</taxon>
    </lineage>
</organism>
<dbReference type="Pfam" id="PF03372">
    <property type="entry name" value="Exo_endo_phos"/>
    <property type="match status" value="1"/>
</dbReference>
<dbReference type="SUPFAM" id="SSF56219">
    <property type="entry name" value="DNase I-like"/>
    <property type="match status" value="1"/>
</dbReference>
<evidence type="ECO:0000256" key="1">
    <source>
        <dbReference type="SAM" id="Phobius"/>
    </source>
</evidence>
<keyword evidence="1" id="KW-0812">Transmembrane</keyword>
<evidence type="ECO:0000313" key="3">
    <source>
        <dbReference type="EMBL" id="CCI20595.1"/>
    </source>
</evidence>
<dbReference type="InterPro" id="IPR005135">
    <property type="entry name" value="Endo/exonuclease/phosphatase"/>
</dbReference>
<dbReference type="EMBL" id="CAIM01000768">
    <property type="protein sequence ID" value="CCI20595.1"/>
    <property type="molecule type" value="Genomic_DNA"/>
</dbReference>
<dbReference type="Proteomes" id="UP000003613">
    <property type="component" value="Unassembled WGS sequence"/>
</dbReference>
<dbReference type="Gene3D" id="3.60.10.10">
    <property type="entry name" value="Endonuclease/exonuclease/phosphatase"/>
    <property type="match status" value="1"/>
</dbReference>
<accession>I4HEX1</accession>